<proteinExistence type="predicted"/>
<dbReference type="OrthoDB" id="10289941at2759"/>
<accession>A0A8H7UES0</accession>
<evidence type="ECO:0000259" key="2">
    <source>
        <dbReference type="Pfam" id="PF03407"/>
    </source>
</evidence>
<dbReference type="PANTHER" id="PTHR47032:SF1">
    <property type="entry name" value="UDP-D-XYLOSE:L-FUCOSE ALPHA-1,3-D-XYLOSYLTRANSFERASE-RELATED"/>
    <property type="match status" value="1"/>
</dbReference>
<dbReference type="InterPro" id="IPR005069">
    <property type="entry name" value="Nucl-diP-sugar_transferase"/>
</dbReference>
<evidence type="ECO:0000313" key="4">
    <source>
        <dbReference type="Proteomes" id="UP000612746"/>
    </source>
</evidence>
<keyword evidence="4" id="KW-1185">Reference proteome</keyword>
<gene>
    <name evidence="3" type="ORF">INT44_006017</name>
</gene>
<protein>
    <recommendedName>
        <fullName evidence="2">Nucleotide-diphospho-sugar transferase domain-containing protein</fullName>
    </recommendedName>
</protein>
<dbReference type="InterPro" id="IPR052636">
    <property type="entry name" value="UDP-D-xylose:L-fucose_XylT"/>
</dbReference>
<dbReference type="PANTHER" id="PTHR47032">
    <property type="entry name" value="UDP-D-XYLOSE:L-FUCOSE ALPHA-1,3-D-XYLOSYLTRANSFERASE-RELATED"/>
    <property type="match status" value="1"/>
</dbReference>
<name>A0A8H7UES0_9FUNG</name>
<dbReference type="EMBL" id="JAEPRA010000007">
    <property type="protein sequence ID" value="KAG2183036.1"/>
    <property type="molecule type" value="Genomic_DNA"/>
</dbReference>
<evidence type="ECO:0000313" key="3">
    <source>
        <dbReference type="EMBL" id="KAG2183036.1"/>
    </source>
</evidence>
<dbReference type="AlphaFoldDB" id="A0A8H7UES0"/>
<organism evidence="3 4">
    <name type="scientific">Umbelopsis vinacea</name>
    <dbReference type="NCBI Taxonomy" id="44442"/>
    <lineage>
        <taxon>Eukaryota</taxon>
        <taxon>Fungi</taxon>
        <taxon>Fungi incertae sedis</taxon>
        <taxon>Mucoromycota</taxon>
        <taxon>Mucoromycotina</taxon>
        <taxon>Umbelopsidomycetes</taxon>
        <taxon>Umbelopsidales</taxon>
        <taxon>Umbelopsidaceae</taxon>
        <taxon>Umbelopsis</taxon>
    </lineage>
</organism>
<feature type="domain" description="Nucleotide-diphospho-sugar transferase" evidence="2">
    <location>
        <begin position="99"/>
        <end position="309"/>
    </location>
</feature>
<keyword evidence="1" id="KW-0812">Transmembrane</keyword>
<reference evidence="3" key="1">
    <citation type="submission" date="2020-12" db="EMBL/GenBank/DDBJ databases">
        <title>Metabolic potential, ecology and presence of endohyphal bacteria is reflected in genomic diversity of Mucoromycotina.</title>
        <authorList>
            <person name="Muszewska A."/>
            <person name="Okrasinska A."/>
            <person name="Steczkiewicz K."/>
            <person name="Drgas O."/>
            <person name="Orlowska M."/>
            <person name="Perlinska-Lenart U."/>
            <person name="Aleksandrzak-Piekarczyk T."/>
            <person name="Szatraj K."/>
            <person name="Zielenkiewicz U."/>
            <person name="Pilsyk S."/>
            <person name="Malc E."/>
            <person name="Mieczkowski P."/>
            <person name="Kruszewska J.S."/>
            <person name="Biernat P."/>
            <person name="Pawlowska J."/>
        </authorList>
    </citation>
    <scope>NUCLEOTIDE SEQUENCE</scope>
    <source>
        <strain evidence="3">WA0000051536</strain>
    </source>
</reference>
<dbReference type="Pfam" id="PF03407">
    <property type="entry name" value="Nucleotid_trans"/>
    <property type="match status" value="1"/>
</dbReference>
<dbReference type="GO" id="GO:0005794">
    <property type="term" value="C:Golgi apparatus"/>
    <property type="evidence" value="ECO:0007669"/>
    <property type="project" value="TreeGrafter"/>
</dbReference>
<keyword evidence="1" id="KW-1133">Transmembrane helix</keyword>
<feature type="transmembrane region" description="Helical" evidence="1">
    <location>
        <begin position="7"/>
        <end position="24"/>
    </location>
</feature>
<dbReference type="GO" id="GO:0016757">
    <property type="term" value="F:glycosyltransferase activity"/>
    <property type="evidence" value="ECO:0007669"/>
    <property type="project" value="TreeGrafter"/>
</dbReference>
<keyword evidence="1" id="KW-0472">Membrane</keyword>
<evidence type="ECO:0000256" key="1">
    <source>
        <dbReference type="SAM" id="Phobius"/>
    </source>
</evidence>
<sequence>MKHNLTVVAAICIFVVVGIFTFIGRPDNDELEDNSSSQFLDYKLITTNKTVSAPNAEMMAMIQDNILDTQNNVLLTAVANSGMANYTLNWIESLKRCDIDKFLVFAIDSELVDILYAAGYERNVVAIPDDWFHVPVKNTLISWGNMHDYLPVTASKSLVVEHLLYLDITVWFSDVDLVFLSPHIYTYLLHKFMIRPATEALFQQRGIKDKNDINSGFFIMKPTPLMKHIISESIKVQDEDNAKYKKSKLTQQRAINRVIESLNIDFYTSPIVLLEMELFPVGNVYYDMNIPMKYGFNPLMVHGNFRDGEKKEVALRKAGLWYI</sequence>
<comment type="caution">
    <text evidence="3">The sequence shown here is derived from an EMBL/GenBank/DDBJ whole genome shotgun (WGS) entry which is preliminary data.</text>
</comment>
<dbReference type="Proteomes" id="UP000612746">
    <property type="component" value="Unassembled WGS sequence"/>
</dbReference>